<gene>
    <name evidence="6" type="ORF">SAMN02910323_1928</name>
</gene>
<evidence type="ECO:0000256" key="4">
    <source>
        <dbReference type="SAM" id="MobiDB-lite"/>
    </source>
</evidence>
<dbReference type="SUPFAM" id="SSF55315">
    <property type="entry name" value="L30e-like"/>
    <property type="match status" value="1"/>
</dbReference>
<feature type="compositionally biased region" description="Basic and acidic residues" evidence="4">
    <location>
        <begin position="18"/>
        <end position="40"/>
    </location>
</feature>
<accession>A0A1K1PE27</accession>
<dbReference type="GO" id="GO:0032259">
    <property type="term" value="P:methylation"/>
    <property type="evidence" value="ECO:0007669"/>
    <property type="project" value="UniProtKB-KW"/>
</dbReference>
<evidence type="ECO:0000259" key="5">
    <source>
        <dbReference type="SMART" id="SM00967"/>
    </source>
</evidence>
<dbReference type="SUPFAM" id="SSF75217">
    <property type="entry name" value="alpha/beta knot"/>
    <property type="match status" value="1"/>
</dbReference>
<dbReference type="Proteomes" id="UP000182958">
    <property type="component" value="Unassembled WGS sequence"/>
</dbReference>
<keyword evidence="3 6" id="KW-0808">Transferase</keyword>
<dbReference type="SMART" id="SM00967">
    <property type="entry name" value="SpoU_sub_bind"/>
    <property type="match status" value="1"/>
</dbReference>
<dbReference type="Pfam" id="PF00588">
    <property type="entry name" value="SpoU_methylase"/>
    <property type="match status" value="1"/>
</dbReference>
<feature type="domain" description="RNA 2-O ribose methyltransferase substrate binding" evidence="5">
    <location>
        <begin position="69"/>
        <end position="144"/>
    </location>
</feature>
<keyword evidence="2 6" id="KW-0489">Methyltransferase</keyword>
<dbReference type="PANTHER" id="PTHR46429">
    <property type="entry name" value="23S RRNA (GUANOSINE-2'-O-)-METHYLTRANSFERASE RLMB"/>
    <property type="match status" value="1"/>
</dbReference>
<dbReference type="AlphaFoldDB" id="A0A1K1PE27"/>
<proteinExistence type="inferred from homology"/>
<dbReference type="InterPro" id="IPR029026">
    <property type="entry name" value="tRNA_m1G_MTases_N"/>
</dbReference>
<keyword evidence="7" id="KW-1185">Reference proteome</keyword>
<dbReference type="Pfam" id="PF08032">
    <property type="entry name" value="SpoU_sub_bind"/>
    <property type="match status" value="1"/>
</dbReference>
<dbReference type="GO" id="GO:0003723">
    <property type="term" value="F:RNA binding"/>
    <property type="evidence" value="ECO:0007669"/>
    <property type="project" value="InterPro"/>
</dbReference>
<organism evidence="6 7">
    <name type="scientific">Selenomonas ruminantium</name>
    <dbReference type="NCBI Taxonomy" id="971"/>
    <lineage>
        <taxon>Bacteria</taxon>
        <taxon>Bacillati</taxon>
        <taxon>Bacillota</taxon>
        <taxon>Negativicutes</taxon>
        <taxon>Selenomonadales</taxon>
        <taxon>Selenomonadaceae</taxon>
        <taxon>Selenomonas</taxon>
    </lineage>
</organism>
<feature type="region of interest" description="Disordered" evidence="4">
    <location>
        <begin position="1"/>
        <end position="42"/>
    </location>
</feature>
<dbReference type="CDD" id="cd18103">
    <property type="entry name" value="SpoU-like_RlmB"/>
    <property type="match status" value="1"/>
</dbReference>
<protein>
    <submittedName>
        <fullName evidence="6">23S rRNA (Guanosine2251-2'-O)-methyltransferase</fullName>
    </submittedName>
</protein>
<dbReference type="InterPro" id="IPR001537">
    <property type="entry name" value="SpoU_MeTrfase"/>
</dbReference>
<dbReference type="PANTHER" id="PTHR46429:SF1">
    <property type="entry name" value="23S RRNA (GUANOSINE-2'-O-)-METHYLTRANSFERASE RLMB"/>
    <property type="match status" value="1"/>
</dbReference>
<dbReference type="InterPro" id="IPR004441">
    <property type="entry name" value="rRNA_MeTrfase_TrmH"/>
</dbReference>
<dbReference type="GO" id="GO:0006396">
    <property type="term" value="P:RNA processing"/>
    <property type="evidence" value="ECO:0007669"/>
    <property type="project" value="InterPro"/>
</dbReference>
<dbReference type="NCBIfam" id="TIGR00186">
    <property type="entry name" value="rRNA_methyl_3"/>
    <property type="match status" value="1"/>
</dbReference>
<dbReference type="EMBL" id="FPJA01000008">
    <property type="protein sequence ID" value="SFW46066.1"/>
    <property type="molecule type" value="Genomic_DNA"/>
</dbReference>
<evidence type="ECO:0000256" key="2">
    <source>
        <dbReference type="ARBA" id="ARBA00022603"/>
    </source>
</evidence>
<sequence>MKNDNKKDVTRNKKRDNKKTGREGTRKNAYTERANRENLTRQKLTSQVLAQEARKNQDGQNQRELPEDVLIGRNAVTEALRAGRGINKILLADGDREGQVSEITALAKERGIILQFVERSKIESIAGGLRHQGVLAYVAPVAYAELEDILAKAEAAGEPPFLLLLDELEDPHNLGALLRTADATGVHGVLIPKRRSVPLTATVAKTSAGAVEYVPVARIGNISQTLKALKEKGFWVAGADMDGSQNYYEADLTGPLVLVVGSEGKGMGRLTKEQCDFIVKMPMVGKINSLNASVAGSILMYESMRQRLAKKN</sequence>
<feature type="compositionally biased region" description="Basic and acidic residues" evidence="4">
    <location>
        <begin position="1"/>
        <end position="11"/>
    </location>
</feature>
<dbReference type="InterPro" id="IPR013123">
    <property type="entry name" value="SpoU_subst-bd"/>
</dbReference>
<dbReference type="GO" id="GO:0005829">
    <property type="term" value="C:cytosol"/>
    <property type="evidence" value="ECO:0007669"/>
    <property type="project" value="TreeGrafter"/>
</dbReference>
<dbReference type="Gene3D" id="3.40.1280.10">
    <property type="match status" value="1"/>
</dbReference>
<dbReference type="Gene3D" id="3.30.1330.30">
    <property type="match status" value="1"/>
</dbReference>
<reference evidence="7" key="1">
    <citation type="submission" date="2016-11" db="EMBL/GenBank/DDBJ databases">
        <authorList>
            <person name="Varghese N."/>
            <person name="Submissions S."/>
        </authorList>
    </citation>
    <scope>NUCLEOTIDE SEQUENCE [LARGE SCALE GENOMIC DNA]</scope>
    <source>
        <strain evidence="7">C3</strain>
    </source>
</reference>
<dbReference type="InterPro" id="IPR029028">
    <property type="entry name" value="Alpha/beta_knot_MTases"/>
</dbReference>
<dbReference type="RefSeq" id="WP_230578479.1">
    <property type="nucleotide sequence ID" value="NZ_FPJA01000008.1"/>
</dbReference>
<dbReference type="GO" id="GO:0008173">
    <property type="term" value="F:RNA methyltransferase activity"/>
    <property type="evidence" value="ECO:0007669"/>
    <property type="project" value="InterPro"/>
</dbReference>
<name>A0A1K1PE27_SELRU</name>
<evidence type="ECO:0000313" key="7">
    <source>
        <dbReference type="Proteomes" id="UP000182958"/>
    </source>
</evidence>
<dbReference type="InterPro" id="IPR029064">
    <property type="entry name" value="Ribosomal_eL30-like_sf"/>
</dbReference>
<evidence type="ECO:0000256" key="1">
    <source>
        <dbReference type="ARBA" id="ARBA00007228"/>
    </source>
</evidence>
<evidence type="ECO:0000313" key="6">
    <source>
        <dbReference type="EMBL" id="SFW46066.1"/>
    </source>
</evidence>
<comment type="similarity">
    <text evidence="1">Belongs to the class IV-like SAM-binding methyltransferase superfamily. RNA methyltransferase TrmH family.</text>
</comment>
<evidence type="ECO:0000256" key="3">
    <source>
        <dbReference type="ARBA" id="ARBA00022679"/>
    </source>
</evidence>
<dbReference type="FunFam" id="3.40.1280.10:FF:000008">
    <property type="entry name" value="Group 3 RNA methyltransferase TrmH"/>
    <property type="match status" value="1"/>
</dbReference>